<dbReference type="AlphaFoldDB" id="A0A2P6QWL8"/>
<gene>
    <name evidence="4" type="ORF">RchiOBHm_Chr4g0415601</name>
</gene>
<accession>A0A2P6QWL8</accession>
<evidence type="ECO:0000313" key="4">
    <source>
        <dbReference type="EMBL" id="PRQ38583.1"/>
    </source>
</evidence>
<evidence type="ECO:0000256" key="2">
    <source>
        <dbReference type="ARBA" id="ARBA00022679"/>
    </source>
</evidence>
<dbReference type="Pfam" id="PF02458">
    <property type="entry name" value="Transferase"/>
    <property type="match status" value="1"/>
</dbReference>
<dbReference type="Proteomes" id="UP000238479">
    <property type="component" value="Chromosome 4"/>
</dbReference>
<organism evidence="4 5">
    <name type="scientific">Rosa chinensis</name>
    <name type="common">China rose</name>
    <dbReference type="NCBI Taxonomy" id="74649"/>
    <lineage>
        <taxon>Eukaryota</taxon>
        <taxon>Viridiplantae</taxon>
        <taxon>Streptophyta</taxon>
        <taxon>Embryophyta</taxon>
        <taxon>Tracheophyta</taxon>
        <taxon>Spermatophyta</taxon>
        <taxon>Magnoliopsida</taxon>
        <taxon>eudicotyledons</taxon>
        <taxon>Gunneridae</taxon>
        <taxon>Pentapetalae</taxon>
        <taxon>rosids</taxon>
        <taxon>fabids</taxon>
        <taxon>Rosales</taxon>
        <taxon>Rosaceae</taxon>
        <taxon>Rosoideae</taxon>
        <taxon>Rosoideae incertae sedis</taxon>
        <taxon>Rosa</taxon>
    </lineage>
</organism>
<dbReference type="EMBL" id="PDCK01000042">
    <property type="protein sequence ID" value="PRQ38583.1"/>
    <property type="molecule type" value="Genomic_DNA"/>
</dbReference>
<dbReference type="OrthoDB" id="671439at2759"/>
<dbReference type="PANTHER" id="PTHR31623">
    <property type="entry name" value="F21J9.9"/>
    <property type="match status" value="1"/>
</dbReference>
<sequence length="445" mass="49321">MCSEMMVEVIDKETITPSSPTPHHLTTSNLSVFDQFVPDLYVPILLFYPNNSTTNHKGNTVDHHYSLITERSKLLKTSLAEALSRFYPFAGKIFCHNNILSICCNDHGAAFIQTHVNCPISKVLEKPHDGMLNQLLPNGIESTFESTGYLLLVQANFFECGGLAIGVSISHKIADAFTLGTFICSWATMSLGTDVVAFPIIEFGVAASVYPPQDLFIKSLQTSGEYVYGDCAKRRFVFDASNILRLKSKAVSVIVPNPTRVEVVSAFIWKCAMDASRSNLGFTMPAMLFLAANMRKVLGYPTLMGNLLGYVSAAKAQESDATLQSLVAILREGIEKFKVKYDNGVSEDDIYQHFKEHEDLMGKNDIDNYTCTSWCRFGFYEANFGWGKPSWVTIPGVPIKNLILLIDTKDGEGIEAFLSLKEDDMAVIETNKEFLAYASLNPIVI</sequence>
<dbReference type="EC" id="2.3.1.150" evidence="4"/>
<keyword evidence="2 4" id="KW-0808">Transferase</keyword>
<dbReference type="Gene3D" id="3.30.559.10">
    <property type="entry name" value="Chloramphenicol acetyltransferase-like domain"/>
    <property type="match status" value="2"/>
</dbReference>
<proteinExistence type="inferred from homology"/>
<dbReference type="InterPro" id="IPR023213">
    <property type="entry name" value="CAT-like_dom_sf"/>
</dbReference>
<protein>
    <submittedName>
        <fullName evidence="4">Putative salutaridinol 7-O-acetyltransferase</fullName>
        <ecNumber evidence="4">2.3.1.150</ecNumber>
    </submittedName>
</protein>
<evidence type="ECO:0000256" key="1">
    <source>
        <dbReference type="ARBA" id="ARBA00009861"/>
    </source>
</evidence>
<dbReference type="OMA" id="EMMVEVI"/>
<comment type="similarity">
    <text evidence="1">Belongs to the plant acyltransferase family.</text>
</comment>
<evidence type="ECO:0000256" key="3">
    <source>
        <dbReference type="ARBA" id="ARBA00023315"/>
    </source>
</evidence>
<keyword evidence="3 4" id="KW-0012">Acyltransferase</keyword>
<dbReference type="PANTHER" id="PTHR31623:SF122">
    <property type="entry name" value="HXXXD-TYPE ACYL-TRANSFERASE FAMILY PROTEIN"/>
    <property type="match status" value="1"/>
</dbReference>
<dbReference type="GO" id="GO:0047180">
    <property type="term" value="F:salutaridinol 7-O-acetyltransferase activity"/>
    <property type="evidence" value="ECO:0007669"/>
    <property type="project" value="UniProtKB-EC"/>
</dbReference>
<reference evidence="4 5" key="1">
    <citation type="journal article" date="2018" name="Nat. Genet.">
        <title>The Rosa genome provides new insights in the design of modern roses.</title>
        <authorList>
            <person name="Bendahmane M."/>
        </authorList>
    </citation>
    <scope>NUCLEOTIDE SEQUENCE [LARGE SCALE GENOMIC DNA]</scope>
    <source>
        <strain evidence="5">cv. Old Blush</strain>
    </source>
</reference>
<name>A0A2P6QWL8_ROSCH</name>
<comment type="caution">
    <text evidence="4">The sequence shown here is derived from an EMBL/GenBank/DDBJ whole genome shotgun (WGS) entry which is preliminary data.</text>
</comment>
<dbReference type="Gramene" id="PRQ38583">
    <property type="protein sequence ID" value="PRQ38583"/>
    <property type="gene ID" value="RchiOBHm_Chr4g0415601"/>
</dbReference>
<evidence type="ECO:0000313" key="5">
    <source>
        <dbReference type="Proteomes" id="UP000238479"/>
    </source>
</evidence>
<keyword evidence="5" id="KW-1185">Reference proteome</keyword>